<evidence type="ECO:0000259" key="3">
    <source>
        <dbReference type="Pfam" id="PF22888"/>
    </source>
</evidence>
<dbReference type="EMBL" id="CP019699">
    <property type="protein sequence ID" value="AQS55791.1"/>
    <property type="molecule type" value="Genomic_DNA"/>
</dbReference>
<dbReference type="PROSITE" id="PS00571">
    <property type="entry name" value="AMIDASES"/>
    <property type="match status" value="1"/>
</dbReference>
<dbReference type="KEGG" id="ntr:B0W44_08300"/>
<dbReference type="Gene3D" id="3.90.1300.10">
    <property type="entry name" value="Amidase signature (AS) domain"/>
    <property type="match status" value="1"/>
</dbReference>
<evidence type="ECO:0000313" key="5">
    <source>
        <dbReference type="Proteomes" id="UP000188603"/>
    </source>
</evidence>
<dbReference type="InterPro" id="IPR023631">
    <property type="entry name" value="Amidase_dom"/>
</dbReference>
<proteinExistence type="predicted"/>
<protein>
    <submittedName>
        <fullName evidence="4">Uncharacterized protein</fullName>
    </submittedName>
</protein>
<feature type="chain" id="PRO_5012346466" evidence="1">
    <location>
        <begin position="28"/>
        <end position="697"/>
    </location>
</feature>
<reference evidence="4 5" key="1">
    <citation type="journal article" date="2015" name="Int. J. Syst. Evol. Microbiol.">
        <title>Novibacillus thermophilus gen. nov., sp. nov., a Gram-staining-negative and moderately thermophilic member of the family Thermoactinomycetaceae.</title>
        <authorList>
            <person name="Yang G."/>
            <person name="Chen J."/>
            <person name="Zhou S."/>
        </authorList>
    </citation>
    <scope>NUCLEOTIDE SEQUENCE [LARGE SCALE GENOMIC DNA]</scope>
    <source>
        <strain evidence="4 5">SG-1</strain>
    </source>
</reference>
<dbReference type="SUPFAM" id="SSF75304">
    <property type="entry name" value="Amidase signature (AS) enzymes"/>
    <property type="match status" value="1"/>
</dbReference>
<accession>A0A1U9K6Y7</accession>
<feature type="domain" description="Amidase" evidence="2">
    <location>
        <begin position="62"/>
        <end position="497"/>
    </location>
</feature>
<name>A0A1U9K6Y7_9BACL</name>
<keyword evidence="5" id="KW-1185">Reference proteome</keyword>
<dbReference type="Pfam" id="PF22888">
    <property type="entry name" value="FIMAH"/>
    <property type="match status" value="1"/>
</dbReference>
<evidence type="ECO:0000259" key="2">
    <source>
        <dbReference type="Pfam" id="PF01425"/>
    </source>
</evidence>
<dbReference type="Pfam" id="PF01425">
    <property type="entry name" value="Amidase"/>
    <property type="match status" value="1"/>
</dbReference>
<feature type="domain" description="FIMAH" evidence="3">
    <location>
        <begin position="595"/>
        <end position="675"/>
    </location>
</feature>
<evidence type="ECO:0000256" key="1">
    <source>
        <dbReference type="SAM" id="SignalP"/>
    </source>
</evidence>
<organism evidence="4 5">
    <name type="scientific">Novibacillus thermophilus</name>
    <dbReference type="NCBI Taxonomy" id="1471761"/>
    <lineage>
        <taxon>Bacteria</taxon>
        <taxon>Bacillati</taxon>
        <taxon>Bacillota</taxon>
        <taxon>Bacilli</taxon>
        <taxon>Bacillales</taxon>
        <taxon>Thermoactinomycetaceae</taxon>
        <taxon>Novibacillus</taxon>
    </lineage>
</organism>
<feature type="signal peptide" evidence="1">
    <location>
        <begin position="1"/>
        <end position="27"/>
    </location>
</feature>
<gene>
    <name evidence="4" type="ORF">B0W44_08300</name>
</gene>
<evidence type="ECO:0000313" key="4">
    <source>
        <dbReference type="EMBL" id="AQS55791.1"/>
    </source>
</evidence>
<keyword evidence="1" id="KW-0732">Signal</keyword>
<dbReference type="AlphaFoldDB" id="A0A1U9K6Y7"/>
<dbReference type="InterPro" id="IPR054470">
    <property type="entry name" value="FIMAH_dom"/>
</dbReference>
<dbReference type="InterPro" id="IPR036928">
    <property type="entry name" value="AS_sf"/>
</dbReference>
<dbReference type="Proteomes" id="UP000188603">
    <property type="component" value="Chromosome"/>
</dbReference>
<dbReference type="InterPro" id="IPR020556">
    <property type="entry name" value="Amidase_CS"/>
</dbReference>
<dbReference type="Gene3D" id="1.20.1270.70">
    <property type="entry name" value="Designed single chain three-helix bundle"/>
    <property type="match status" value="1"/>
</dbReference>
<dbReference type="STRING" id="1471761.B0W44_08300"/>
<sequence>MKCRIRHHLTMLLLVAVLLVAPMSSYADRPLETPTSEAFELTEATISEIQAAMERGILTAEELVLQYLKRIEAYDQQGPSINSIITINENAVEIARELDKERAQHGPRSPLHGIPIVLKDNFDTADMPTSAGCVCLKDSIPPDDAHQVQKLKEAGAIILAKTNLHEFAFGITTESSLGGQTLNPYNLAHNPGGSSGGTGAAVAANFATAGFGTDTGGSIRIPSAFNSLVGLRPTIGLSSRDGIIPLALTQDTGGPMARTVEDIAYLLDATVGYDEKDIETARSVTNIPETYTEFLTEDGLEGAKIGVVRSLFNESSHEVNDIIERAIEDVEQLGAEVVEVEIPFLDEIFSYPSLSNWEFKFQLNDYLEALGEGAPYASLDEIIQSGEYSKSIERSLIERNERETLDTEEYKDIVLFRTKVAQHGVLKAMADNELDALMYPTSTNAAAEIGRGQRVGNNNRLSAFSGFPAITVPAGYTTDGLPVGVEFLARAFDEPTLMKIAYAYEQKTQHRKPPEFLQDSEVDKYELQIRVNEIKAEQLNEYLYTVESWKNLQYALTEAENVLNDPNATQTEVDGALSRLNEARDGLEEIDIRAESMKTWVDRLAEEEELSNDEGVRSLMAHLTAISYYENLGIAEKVIKHLESFKGLLKHQKDVGMMSDKAFDILHTQVNRMIEKWEANRNSNVLFPGKGILEAAS</sequence>
<dbReference type="PANTHER" id="PTHR42678:SF5">
    <property type="entry name" value="GLUTAMYL-TRNA(GLN) AMIDOTRANSFERASE SUBUNIT A"/>
    <property type="match status" value="1"/>
</dbReference>
<dbReference type="Pfam" id="PF07554">
    <property type="entry name" value="FIVAR"/>
    <property type="match status" value="1"/>
</dbReference>
<dbReference type="PANTHER" id="PTHR42678">
    <property type="entry name" value="AMIDASE"/>
    <property type="match status" value="1"/>
</dbReference>